<accession>A0A968KUL2</accession>
<sequence>MKRILLIITITIMMIPSIYSIEPERKQFIQLITPKTEYAIYMLWGSLPVLYASMHMQMHDVPSIVWAQRREHFDFSHLPQHVQQVEDLYLREGHLARVIQELARDSSARFTVYLTDTMAGWAILQYFISIGISLDRLDIELLSDGSATTNLYYQQYINDPSAAISRYQLQRQKVRRALYHTTYVNGERLATWDYHYMYAFSTELPRVRYWLPHTTAVFPINSLIHLDMNWFVLPFHTLYDALTNDQKRQFERLLQFNREEFDAVLYTTEESQIPVIMIGAWSTDSNGNRRISATFEQDVKELISRMGKGYRFFFKGHPELPSGNPKEQALMKQLGFETLPNVSFPFELLLLAYPQLIVGGYSSSVFVTANKDQLRFILGSLTTQPVLALHERGMWPLAMHIVH</sequence>
<name>A0A968KUL2_9SPIO</name>
<dbReference type="Proteomes" id="UP000752013">
    <property type="component" value="Unassembled WGS sequence"/>
</dbReference>
<evidence type="ECO:0000313" key="2">
    <source>
        <dbReference type="Proteomes" id="UP000752013"/>
    </source>
</evidence>
<keyword evidence="2" id="KW-1185">Reference proteome</keyword>
<dbReference type="AlphaFoldDB" id="A0A968KUL2"/>
<gene>
    <name evidence="1" type="ORF">HCT46_00070</name>
</gene>
<evidence type="ECO:0000313" key="1">
    <source>
        <dbReference type="EMBL" id="NIZ46323.1"/>
    </source>
</evidence>
<comment type="caution">
    <text evidence="1">The sequence shown here is derived from an EMBL/GenBank/DDBJ whole genome shotgun (WGS) entry which is preliminary data.</text>
</comment>
<dbReference type="Gene3D" id="3.40.50.11110">
    <property type="entry name" value="Sialyltransferase, C-terminal GT-B Rossman nucleotide-binding domain"/>
    <property type="match status" value="1"/>
</dbReference>
<organism evidence="1 2">
    <name type="scientific">Entomospira nematocerorum</name>
    <dbReference type="NCBI Taxonomy" id="2719987"/>
    <lineage>
        <taxon>Bacteria</taxon>
        <taxon>Pseudomonadati</taxon>
        <taxon>Spirochaetota</taxon>
        <taxon>Spirochaetia</taxon>
        <taxon>Spirochaetales</taxon>
        <taxon>Spirochaetaceae</taxon>
        <taxon>Entomospira</taxon>
    </lineage>
</organism>
<dbReference type="EMBL" id="JAATLK010000001">
    <property type="protein sequence ID" value="NIZ46323.1"/>
    <property type="molecule type" value="Genomic_DNA"/>
</dbReference>
<reference evidence="1" key="1">
    <citation type="submission" date="2020-03" db="EMBL/GenBank/DDBJ databases">
        <title>Spirochaetal bacteria isolated from arthropods constitute a novel genus Entomospira genus novum within the order Spirochaetales.</title>
        <authorList>
            <person name="Grana-Miraglia L."/>
            <person name="Sikutova S."/>
            <person name="Fingerle V."/>
            <person name="Sing A."/>
            <person name="Castillo-Ramirez S."/>
            <person name="Margos G."/>
            <person name="Rudolf I."/>
        </authorList>
    </citation>
    <scope>NUCLEOTIDE SEQUENCE</scope>
    <source>
        <strain evidence="1">BR208</strain>
    </source>
</reference>
<protein>
    <submittedName>
        <fullName evidence="1">Uncharacterized protein</fullName>
    </submittedName>
</protein>
<dbReference type="RefSeq" id="WP_167702794.1">
    <property type="nucleotide sequence ID" value="NZ_CP118168.1"/>
</dbReference>
<dbReference type="SUPFAM" id="SSF53756">
    <property type="entry name" value="UDP-Glycosyltransferase/glycogen phosphorylase"/>
    <property type="match status" value="1"/>
</dbReference>
<proteinExistence type="predicted"/>